<reference evidence="2" key="1">
    <citation type="submission" date="2015-02" db="EMBL/GenBank/DDBJ databases">
        <title>Genome sequencing for Strongylocentrotus purpuratus.</title>
        <authorList>
            <person name="Murali S."/>
            <person name="Liu Y."/>
            <person name="Vee V."/>
            <person name="English A."/>
            <person name="Wang M."/>
            <person name="Skinner E."/>
            <person name="Han Y."/>
            <person name="Muzny D.M."/>
            <person name="Worley K.C."/>
            <person name="Gibbs R.A."/>
        </authorList>
    </citation>
    <scope>NUCLEOTIDE SEQUENCE</scope>
</reference>
<accession>A0A7M7NYQ3</accession>
<dbReference type="OrthoDB" id="425014at2759"/>
<name>A0A7M7NYQ3_STRPU</name>
<protein>
    <recommendedName>
        <fullName evidence="3">Endonuclease-reverse transcriptase</fullName>
    </recommendedName>
</protein>
<evidence type="ECO:0000313" key="1">
    <source>
        <dbReference type="EnsemblMetazoa" id="XP_030843485"/>
    </source>
</evidence>
<dbReference type="RefSeq" id="XP_030843485.1">
    <property type="nucleotide sequence ID" value="XM_030987625.1"/>
</dbReference>
<dbReference type="OMA" id="AIMRISW"/>
<dbReference type="PANTHER" id="PTHR47027">
    <property type="entry name" value="REVERSE TRANSCRIPTASE DOMAIN-CONTAINING PROTEIN"/>
    <property type="match status" value="1"/>
</dbReference>
<dbReference type="PANTHER" id="PTHR47027:SF20">
    <property type="entry name" value="REVERSE TRANSCRIPTASE-LIKE PROTEIN WITH RNA-DIRECTED DNA POLYMERASE DOMAIN"/>
    <property type="match status" value="1"/>
</dbReference>
<reference evidence="1" key="2">
    <citation type="submission" date="2021-01" db="UniProtKB">
        <authorList>
            <consortium name="EnsemblMetazoa"/>
        </authorList>
    </citation>
    <scope>IDENTIFICATION</scope>
</reference>
<evidence type="ECO:0000313" key="2">
    <source>
        <dbReference type="Proteomes" id="UP000007110"/>
    </source>
</evidence>
<dbReference type="KEGG" id="spu:115924795"/>
<sequence length="264" mass="30718">MHSKLDWDNLIRSERCDVVTREEEIPHPLSLSSASKKFGLQINIKKTEVLFQPGTDHREEEEILVDGTALNQVDDFTYLGSTISKDGRIDSELVKRMSKASSAFGRLRTRLWNNHHVSTRVKCKIYRAIVLSTLLYGAESWTLYTSQVKKLHAFMMRHLRAIMRISWKDKVTNKEVLERANLPSMEDLLIRKNLRWTGHVIRMPSERLPKQVLFSQLPAGERGIGRPRLRYKDTIKRNLKRRQIETKTWTTAAGQRAVWRAAVK</sequence>
<dbReference type="InParanoid" id="A0A7M7NYQ3"/>
<dbReference type="AlphaFoldDB" id="A0A7M7NYQ3"/>
<evidence type="ECO:0008006" key="3">
    <source>
        <dbReference type="Google" id="ProtNLM"/>
    </source>
</evidence>
<dbReference type="EnsemblMetazoa" id="XM_030987625">
    <property type="protein sequence ID" value="XP_030843485"/>
    <property type="gene ID" value="LOC115924795"/>
</dbReference>
<dbReference type="Proteomes" id="UP000007110">
    <property type="component" value="Unassembled WGS sequence"/>
</dbReference>
<organism evidence="1 2">
    <name type="scientific">Strongylocentrotus purpuratus</name>
    <name type="common">Purple sea urchin</name>
    <dbReference type="NCBI Taxonomy" id="7668"/>
    <lineage>
        <taxon>Eukaryota</taxon>
        <taxon>Metazoa</taxon>
        <taxon>Echinodermata</taxon>
        <taxon>Eleutherozoa</taxon>
        <taxon>Echinozoa</taxon>
        <taxon>Echinoidea</taxon>
        <taxon>Euechinoidea</taxon>
        <taxon>Echinacea</taxon>
        <taxon>Camarodonta</taxon>
        <taxon>Echinidea</taxon>
        <taxon>Strongylocentrotidae</taxon>
        <taxon>Strongylocentrotus</taxon>
    </lineage>
</organism>
<dbReference type="GeneID" id="115924795"/>
<keyword evidence="2" id="KW-1185">Reference proteome</keyword>
<proteinExistence type="predicted"/>